<reference evidence="3" key="1">
    <citation type="submission" date="2023-10" db="EMBL/GenBank/DDBJ databases">
        <authorList>
            <person name="Chen Y."/>
            <person name="Shah S."/>
            <person name="Dougan E. K."/>
            <person name="Thang M."/>
            <person name="Chan C."/>
        </authorList>
    </citation>
    <scope>NUCLEOTIDE SEQUENCE [LARGE SCALE GENOMIC DNA]</scope>
</reference>
<evidence type="ECO:0000256" key="2">
    <source>
        <dbReference type="SAM" id="MobiDB-lite"/>
    </source>
</evidence>
<keyword evidence="1" id="KW-0175">Coiled coil</keyword>
<gene>
    <name evidence="3" type="ORF">PCOR1329_LOCUS65653</name>
</gene>
<comment type="caution">
    <text evidence="3">The sequence shown here is derived from an EMBL/GenBank/DDBJ whole genome shotgun (WGS) entry which is preliminary data.</text>
</comment>
<name>A0ABN9WE97_9DINO</name>
<keyword evidence="4" id="KW-1185">Reference proteome</keyword>
<sequence>CALELPARRGGGELQFDRVYHGGVPTEAVCADALLPLVQLALAGGCCSAVVLAACAVGRRGPAHGARASGGEVERELGLAVALALLAVRALWSARAEASPAASSVLLSWCALGRGRPPVDLLRGRAPSAASAALPGEPAPRLREDLVGAALGHGVLVDGLVEVELRTMDEHNLLSVLRAGAEAAESGEDAEHGLLSLAVGRGESQARGLLRIFSLRCAGEGAGNSPLQPALEALQLPRPPTAPAGAPPLERLLAGCFRPLHRTLLVACVPQGWDADEAAVQALRLGAQLRLCARRLASSLGPSAASARSEAACSPEGAAVHARASSSGHSSSWARRRVRAEDWQRERRPTASTSEGLHPEGASRQGAVERYAFFDPRWTSRRYGANVAAASSRVRAGSAGGLAAGRLAASPSRARLLAAEGGLLHAEAALERRVRLQEVELEAERTRTAQLQESCEEHQREAESLRSQCEGLQEARRELREKDRSLLELQVKAGEARRYEERLREEVAAERAHAESARLEAFEARMRDESSCKLAAAERAQREAAEARLCDDVCAKLALAAQSMRAAEDPCCQPLKVEAPTCSDAHRCPPTPEPAPAEEARRAVVPPAPASCPPAAPAEPHLLAWEPRRGAAPCPAKVAPVPALGLGPLAAAGARRPLCEVAACAAPPAVAAPDLQPPPGRRWARGAGGAVGPAAARVAAERGAHAAAAGARASWELAELRGFLEGRFGGLGGAAESLFAGGRQALRVEALAACLRAAGYDEGAGGSELPQLLRSCSGLGGAGGEAGMISADAFLSALGAGADA</sequence>
<feature type="non-terminal residue" evidence="3">
    <location>
        <position position="1"/>
    </location>
</feature>
<accession>A0ABN9WE97</accession>
<evidence type="ECO:0000256" key="1">
    <source>
        <dbReference type="SAM" id="Coils"/>
    </source>
</evidence>
<feature type="coiled-coil region" evidence="1">
    <location>
        <begin position="441"/>
        <end position="520"/>
    </location>
</feature>
<evidence type="ECO:0000313" key="4">
    <source>
        <dbReference type="Proteomes" id="UP001189429"/>
    </source>
</evidence>
<proteinExistence type="predicted"/>
<evidence type="ECO:0000313" key="3">
    <source>
        <dbReference type="EMBL" id="CAK0883436.1"/>
    </source>
</evidence>
<feature type="region of interest" description="Disordered" evidence="2">
    <location>
        <begin position="322"/>
        <end position="363"/>
    </location>
</feature>
<dbReference type="Proteomes" id="UP001189429">
    <property type="component" value="Unassembled WGS sequence"/>
</dbReference>
<protein>
    <submittedName>
        <fullName evidence="3">Uncharacterized protein</fullName>
    </submittedName>
</protein>
<feature type="compositionally biased region" description="Basic and acidic residues" evidence="2">
    <location>
        <begin position="339"/>
        <end position="349"/>
    </location>
</feature>
<organism evidence="3 4">
    <name type="scientific">Prorocentrum cordatum</name>
    <dbReference type="NCBI Taxonomy" id="2364126"/>
    <lineage>
        <taxon>Eukaryota</taxon>
        <taxon>Sar</taxon>
        <taxon>Alveolata</taxon>
        <taxon>Dinophyceae</taxon>
        <taxon>Prorocentrales</taxon>
        <taxon>Prorocentraceae</taxon>
        <taxon>Prorocentrum</taxon>
    </lineage>
</organism>
<feature type="compositionally biased region" description="Low complexity" evidence="2">
    <location>
        <begin position="322"/>
        <end position="333"/>
    </location>
</feature>
<dbReference type="EMBL" id="CAUYUJ010018415">
    <property type="protein sequence ID" value="CAK0883436.1"/>
    <property type="molecule type" value="Genomic_DNA"/>
</dbReference>